<feature type="compositionally biased region" description="Basic and acidic residues" evidence="1">
    <location>
        <begin position="33"/>
        <end position="48"/>
    </location>
</feature>
<reference evidence="4 5" key="1">
    <citation type="submission" date="2020-04" db="EMBL/GenBank/DDBJ databases">
        <authorList>
            <person name="Wallbank WR R."/>
            <person name="Pardo Diaz C."/>
            <person name="Kozak K."/>
            <person name="Martin S."/>
            <person name="Jiggins C."/>
            <person name="Moest M."/>
            <person name="Warren A I."/>
            <person name="Byers J.R.P. K."/>
            <person name="Montejo-Kovacevich G."/>
            <person name="Yen C E."/>
        </authorList>
    </citation>
    <scope>NUCLEOTIDE SEQUENCE [LARGE SCALE GENOMIC DNA]</scope>
</reference>
<comment type="caution">
    <text evidence="2">The sequence shown here is derived from an EMBL/GenBank/DDBJ whole genome shotgun (WGS) entry which is preliminary data.</text>
</comment>
<name>A0A8S0ZQP8_ARCPL</name>
<gene>
    <name evidence="3" type="ORF">APLA_LOCUS13239</name>
    <name evidence="2" type="ORF">APLA_LOCUS6230</name>
</gene>
<accession>A0A8S0ZQP8</accession>
<evidence type="ECO:0000313" key="3">
    <source>
        <dbReference type="EMBL" id="CAB3250707.1"/>
    </source>
</evidence>
<proteinExistence type="predicted"/>
<dbReference type="AlphaFoldDB" id="A0A8S0ZQP8"/>
<evidence type="ECO:0000313" key="4">
    <source>
        <dbReference type="Proteomes" id="UP000494106"/>
    </source>
</evidence>
<feature type="region of interest" description="Disordered" evidence="1">
    <location>
        <begin position="1"/>
        <end position="85"/>
    </location>
</feature>
<evidence type="ECO:0000313" key="2">
    <source>
        <dbReference type="EMBL" id="CAB3235617.1"/>
    </source>
</evidence>
<sequence>MAHFYDDESAEINQDRKSKEKEDSSVSIGEDDSDKKDMSKEKHDKAEISDSSDSDDMDDTARLHSTRGLKAEEFEPEGTVVLFLS</sequence>
<dbReference type="Proteomes" id="UP000494256">
    <property type="component" value="Unassembled WGS sequence"/>
</dbReference>
<dbReference type="EMBL" id="CADEBC010000485">
    <property type="protein sequence ID" value="CAB3235617.1"/>
    <property type="molecule type" value="Genomic_DNA"/>
</dbReference>
<feature type="compositionally biased region" description="Basic and acidic residues" evidence="1">
    <location>
        <begin position="13"/>
        <end position="24"/>
    </location>
</feature>
<dbReference type="Proteomes" id="UP000494106">
    <property type="component" value="Unassembled WGS sequence"/>
</dbReference>
<dbReference type="EMBL" id="CADEBD010000348">
    <property type="protein sequence ID" value="CAB3250707.1"/>
    <property type="molecule type" value="Genomic_DNA"/>
</dbReference>
<evidence type="ECO:0000256" key="1">
    <source>
        <dbReference type="SAM" id="MobiDB-lite"/>
    </source>
</evidence>
<keyword evidence="4" id="KW-1185">Reference proteome</keyword>
<protein>
    <submittedName>
        <fullName evidence="2">Uncharacterized protein</fullName>
    </submittedName>
</protein>
<evidence type="ECO:0000313" key="5">
    <source>
        <dbReference type="Proteomes" id="UP000494256"/>
    </source>
</evidence>
<organism evidence="2 4">
    <name type="scientific">Arctia plantaginis</name>
    <name type="common">Wood tiger moth</name>
    <name type="synonym">Phalaena plantaginis</name>
    <dbReference type="NCBI Taxonomy" id="874455"/>
    <lineage>
        <taxon>Eukaryota</taxon>
        <taxon>Metazoa</taxon>
        <taxon>Ecdysozoa</taxon>
        <taxon>Arthropoda</taxon>
        <taxon>Hexapoda</taxon>
        <taxon>Insecta</taxon>
        <taxon>Pterygota</taxon>
        <taxon>Neoptera</taxon>
        <taxon>Endopterygota</taxon>
        <taxon>Lepidoptera</taxon>
        <taxon>Glossata</taxon>
        <taxon>Ditrysia</taxon>
        <taxon>Noctuoidea</taxon>
        <taxon>Erebidae</taxon>
        <taxon>Arctiinae</taxon>
        <taxon>Arctia</taxon>
    </lineage>
</organism>